<comment type="function">
    <text evidence="7">The electron transfer flavoprotein serves as a specific electron acceptor for other dehydrogenases. It transfers the electrons to the main respiratory chain via ETF-ubiquinone oxidoreductase (ETF dehydrogenase).</text>
</comment>
<reference evidence="10 11" key="1">
    <citation type="submission" date="2018-07" db="EMBL/GenBank/DDBJ databases">
        <title>Desertimonas flava gen. nov. sp. nov.</title>
        <authorList>
            <person name="Liu S."/>
        </authorList>
    </citation>
    <scope>NUCLEOTIDE SEQUENCE [LARGE SCALE GENOMIC DNA]</scope>
    <source>
        <strain evidence="10 11">16Sb5-5</strain>
    </source>
</reference>
<dbReference type="AlphaFoldDB" id="A0A367YZZ9"/>
<dbReference type="InterPro" id="IPR033948">
    <property type="entry name" value="ETF_beta_N"/>
</dbReference>
<gene>
    <name evidence="10" type="ORF">DT076_01000</name>
</gene>
<evidence type="ECO:0000256" key="2">
    <source>
        <dbReference type="ARBA" id="ARBA00007557"/>
    </source>
</evidence>
<comment type="caution">
    <text evidence="10">The sequence shown here is derived from an EMBL/GenBank/DDBJ whole genome shotgun (WGS) entry which is preliminary data.</text>
</comment>
<dbReference type="EMBL" id="QOUI01000001">
    <property type="protein sequence ID" value="RCK71485.1"/>
    <property type="molecule type" value="Genomic_DNA"/>
</dbReference>
<dbReference type="PANTHER" id="PTHR21294:SF8">
    <property type="entry name" value="ELECTRON TRANSFER FLAVOPROTEIN SUBUNIT BETA"/>
    <property type="match status" value="1"/>
</dbReference>
<evidence type="ECO:0000256" key="1">
    <source>
        <dbReference type="ARBA" id="ARBA00001974"/>
    </source>
</evidence>
<feature type="region of interest" description="Disordered" evidence="8">
    <location>
        <begin position="1"/>
        <end position="28"/>
    </location>
</feature>
<dbReference type="CDD" id="cd01714">
    <property type="entry name" value="ETF_beta"/>
    <property type="match status" value="1"/>
</dbReference>
<dbReference type="GO" id="GO:0009055">
    <property type="term" value="F:electron transfer activity"/>
    <property type="evidence" value="ECO:0007669"/>
    <property type="project" value="InterPro"/>
</dbReference>
<sequence length="255" mass="26608">MKYVPDATGERGFSEDGTVDREGTDGRLSELDEYAVEQSLRLAEASDDEVEVVALTMGPDDAADAIKKALQIGASSGVHVCDDDIAGSDALGTSLVLAAAIRKLEPDLVITGMASTDGVMGVLPAMLSERLGWPGLTLAHTVELDGRTLTVVRDGDTASQRVQAELPAVLSVTDQSGEPRYPGLKNVMAAKKKKVEEWDLDDLGLEADAVGAAAALTTVRETAPRPPRQAGRVVTDSDGSGAAALTEFLTAGKYV</sequence>
<dbReference type="Proteomes" id="UP000252770">
    <property type="component" value="Unassembled WGS sequence"/>
</dbReference>
<dbReference type="InterPro" id="IPR012255">
    <property type="entry name" value="ETF_b"/>
</dbReference>
<keyword evidence="5" id="KW-0813">Transport</keyword>
<evidence type="ECO:0000256" key="8">
    <source>
        <dbReference type="SAM" id="MobiDB-lite"/>
    </source>
</evidence>
<comment type="subunit">
    <text evidence="3">Heterodimer of an alpha and a beta subunit.</text>
</comment>
<dbReference type="InterPro" id="IPR014730">
    <property type="entry name" value="ETF_a/b_N"/>
</dbReference>
<evidence type="ECO:0000256" key="6">
    <source>
        <dbReference type="ARBA" id="ARBA00022982"/>
    </source>
</evidence>
<dbReference type="InterPro" id="IPR014729">
    <property type="entry name" value="Rossmann-like_a/b/a_fold"/>
</dbReference>
<comment type="similarity">
    <text evidence="2">Belongs to the ETF beta-subunit/FixA family.</text>
</comment>
<comment type="cofactor">
    <cofactor evidence="1">
        <name>FAD</name>
        <dbReference type="ChEBI" id="CHEBI:57692"/>
    </cofactor>
</comment>
<evidence type="ECO:0000313" key="10">
    <source>
        <dbReference type="EMBL" id="RCK71485.1"/>
    </source>
</evidence>
<evidence type="ECO:0000313" key="11">
    <source>
        <dbReference type="Proteomes" id="UP000252770"/>
    </source>
</evidence>
<dbReference type="PANTHER" id="PTHR21294">
    <property type="entry name" value="ELECTRON TRANSFER FLAVOPROTEIN BETA-SUBUNIT"/>
    <property type="match status" value="1"/>
</dbReference>
<dbReference type="SUPFAM" id="SSF52402">
    <property type="entry name" value="Adenine nucleotide alpha hydrolases-like"/>
    <property type="match status" value="1"/>
</dbReference>
<evidence type="ECO:0000256" key="4">
    <source>
        <dbReference type="ARBA" id="ARBA00016797"/>
    </source>
</evidence>
<dbReference type="Pfam" id="PF01012">
    <property type="entry name" value="ETF"/>
    <property type="match status" value="1"/>
</dbReference>
<dbReference type="Gene3D" id="3.40.50.620">
    <property type="entry name" value="HUPs"/>
    <property type="match status" value="1"/>
</dbReference>
<evidence type="ECO:0000259" key="9">
    <source>
        <dbReference type="SMART" id="SM00893"/>
    </source>
</evidence>
<feature type="compositionally biased region" description="Basic and acidic residues" evidence="8">
    <location>
        <begin position="8"/>
        <end position="28"/>
    </location>
</feature>
<dbReference type="GO" id="GO:0005829">
    <property type="term" value="C:cytosol"/>
    <property type="evidence" value="ECO:0007669"/>
    <property type="project" value="TreeGrafter"/>
</dbReference>
<organism evidence="10 11">
    <name type="scientific">Desertihabitans brevis</name>
    <dbReference type="NCBI Taxonomy" id="2268447"/>
    <lineage>
        <taxon>Bacteria</taxon>
        <taxon>Bacillati</taxon>
        <taxon>Actinomycetota</taxon>
        <taxon>Actinomycetes</taxon>
        <taxon>Propionibacteriales</taxon>
        <taxon>Propionibacteriaceae</taxon>
        <taxon>Desertihabitans</taxon>
    </lineage>
</organism>
<accession>A0A367YZZ9</accession>
<name>A0A367YZZ9_9ACTN</name>
<evidence type="ECO:0000256" key="7">
    <source>
        <dbReference type="ARBA" id="ARBA00025649"/>
    </source>
</evidence>
<evidence type="ECO:0000256" key="5">
    <source>
        <dbReference type="ARBA" id="ARBA00022448"/>
    </source>
</evidence>
<protein>
    <recommendedName>
        <fullName evidence="4">Electron transfer flavoprotein subunit beta</fullName>
    </recommendedName>
</protein>
<evidence type="ECO:0000256" key="3">
    <source>
        <dbReference type="ARBA" id="ARBA00011355"/>
    </source>
</evidence>
<keyword evidence="11" id="KW-1185">Reference proteome</keyword>
<dbReference type="SMART" id="SM00893">
    <property type="entry name" value="ETF"/>
    <property type="match status" value="1"/>
</dbReference>
<proteinExistence type="inferred from homology"/>
<feature type="domain" description="Electron transfer flavoprotein alpha/beta-subunit N-terminal" evidence="9">
    <location>
        <begin position="16"/>
        <end position="207"/>
    </location>
</feature>
<dbReference type="PIRSF" id="PIRSF000090">
    <property type="entry name" value="Beta-ETF"/>
    <property type="match status" value="1"/>
</dbReference>
<keyword evidence="6" id="KW-0249">Electron transport</keyword>